<dbReference type="PANTHER" id="PTHR39201:SF1">
    <property type="entry name" value="FLAVODOXIN-LIKE DOMAIN-CONTAINING PROTEIN"/>
    <property type="match status" value="1"/>
</dbReference>
<dbReference type="InterPro" id="IPR018060">
    <property type="entry name" value="HTH_AraC"/>
</dbReference>
<dbReference type="Proteomes" id="UP001595735">
    <property type="component" value="Unassembled WGS sequence"/>
</dbReference>
<dbReference type="PROSITE" id="PS50902">
    <property type="entry name" value="FLAVODOXIN_LIKE"/>
    <property type="match status" value="1"/>
</dbReference>
<evidence type="ECO:0000256" key="1">
    <source>
        <dbReference type="ARBA" id="ARBA00001917"/>
    </source>
</evidence>
<reference evidence="7" key="1">
    <citation type="journal article" date="2019" name="Int. J. Syst. Evol. Microbiol.">
        <title>The Global Catalogue of Microorganisms (GCM) 10K type strain sequencing project: providing services to taxonomists for standard genome sequencing and annotation.</title>
        <authorList>
            <consortium name="The Broad Institute Genomics Platform"/>
            <consortium name="The Broad Institute Genome Sequencing Center for Infectious Disease"/>
            <person name="Wu L."/>
            <person name="Ma J."/>
        </authorList>
    </citation>
    <scope>NUCLEOTIDE SEQUENCE [LARGE SCALE GENOMIC DNA]</scope>
    <source>
        <strain evidence="7">CECT 7798</strain>
    </source>
</reference>
<dbReference type="InterPro" id="IPR029039">
    <property type="entry name" value="Flavoprotein-like_sf"/>
</dbReference>
<feature type="domain" description="Flavodoxin-like" evidence="5">
    <location>
        <begin position="117"/>
        <end position="270"/>
    </location>
</feature>
<keyword evidence="7" id="KW-1185">Reference proteome</keyword>
<organism evidence="6 7">
    <name type="scientific">Chryseobacterium tructae</name>
    <dbReference type="NCBI Taxonomy" id="1037380"/>
    <lineage>
        <taxon>Bacteria</taxon>
        <taxon>Pseudomonadati</taxon>
        <taxon>Bacteroidota</taxon>
        <taxon>Flavobacteriia</taxon>
        <taxon>Flavobacteriales</taxon>
        <taxon>Weeksellaceae</taxon>
        <taxon>Chryseobacterium group</taxon>
        <taxon>Chryseobacterium</taxon>
    </lineage>
</organism>
<keyword evidence="2" id="KW-0805">Transcription regulation</keyword>
<evidence type="ECO:0000259" key="5">
    <source>
        <dbReference type="PROSITE" id="PS50902"/>
    </source>
</evidence>
<feature type="domain" description="HTH araC/xylS-type" evidence="4">
    <location>
        <begin position="7"/>
        <end position="95"/>
    </location>
</feature>
<dbReference type="Gene3D" id="3.40.50.360">
    <property type="match status" value="1"/>
</dbReference>
<dbReference type="SUPFAM" id="SSF46689">
    <property type="entry name" value="Homeodomain-like"/>
    <property type="match status" value="1"/>
</dbReference>
<dbReference type="EMBL" id="JBHRYO010000002">
    <property type="protein sequence ID" value="MFC3756768.1"/>
    <property type="molecule type" value="Genomic_DNA"/>
</dbReference>
<dbReference type="Pfam" id="PF12682">
    <property type="entry name" value="Flavodoxin_4"/>
    <property type="match status" value="1"/>
</dbReference>
<evidence type="ECO:0000256" key="3">
    <source>
        <dbReference type="ARBA" id="ARBA00023163"/>
    </source>
</evidence>
<dbReference type="PROSITE" id="PS00201">
    <property type="entry name" value="FLAVODOXIN"/>
    <property type="match status" value="1"/>
</dbReference>
<sequence length="271" mass="31116">MIDEFDKNIEEYFKKNENLTGLPSVAYFAQKSFLSPNYFGDLIKHFTGKAPIDHIHDYVILQAKDKLKETNNSISEISYSLGFDYPNYFARFFRKKKPSFHPKYSEINPLSMKATHNLIIYFSHSGNTQRIAELIENNIGADMLVIEAVQPYPEGFQAAVDEMSRQNKGKILPDFKQVNIDPQQYNRIFFGYPVWDSRLPPIVRTFLRDHNFNGCTIIPFNTHKGFGTGKSVNEIKEFAAGAKVKDALSINEKEIESAASIVKTWLKEINK</sequence>
<dbReference type="InterPro" id="IPR001226">
    <property type="entry name" value="Flavodoxin_CS"/>
</dbReference>
<accession>A0ABV7XWV5</accession>
<keyword evidence="3" id="KW-0804">Transcription</keyword>
<dbReference type="PANTHER" id="PTHR39201">
    <property type="entry name" value="EXPORTED PROTEIN-RELATED"/>
    <property type="match status" value="1"/>
</dbReference>
<dbReference type="SMART" id="SM00342">
    <property type="entry name" value="HTH_ARAC"/>
    <property type="match status" value="1"/>
</dbReference>
<dbReference type="InterPro" id="IPR008254">
    <property type="entry name" value="Flavodoxin/NO_synth"/>
</dbReference>
<dbReference type="PROSITE" id="PS01124">
    <property type="entry name" value="HTH_ARAC_FAMILY_2"/>
    <property type="match status" value="1"/>
</dbReference>
<dbReference type="RefSeq" id="WP_290297492.1">
    <property type="nucleotide sequence ID" value="NZ_JAUFQR010000001.1"/>
</dbReference>
<protein>
    <submittedName>
        <fullName evidence="6">Flavodoxin</fullName>
    </submittedName>
</protein>
<comment type="cofactor">
    <cofactor evidence="1">
        <name>FMN</name>
        <dbReference type="ChEBI" id="CHEBI:58210"/>
    </cofactor>
</comment>
<evidence type="ECO:0000313" key="7">
    <source>
        <dbReference type="Proteomes" id="UP001595735"/>
    </source>
</evidence>
<proteinExistence type="predicted"/>
<dbReference type="SUPFAM" id="SSF52218">
    <property type="entry name" value="Flavoproteins"/>
    <property type="match status" value="1"/>
</dbReference>
<evidence type="ECO:0000259" key="4">
    <source>
        <dbReference type="PROSITE" id="PS01124"/>
    </source>
</evidence>
<gene>
    <name evidence="6" type="ORF">ACFONJ_12375</name>
</gene>
<dbReference type="InterPro" id="IPR009057">
    <property type="entry name" value="Homeodomain-like_sf"/>
</dbReference>
<evidence type="ECO:0000256" key="2">
    <source>
        <dbReference type="ARBA" id="ARBA00023015"/>
    </source>
</evidence>
<name>A0ABV7XWV5_9FLAO</name>
<evidence type="ECO:0000313" key="6">
    <source>
        <dbReference type="EMBL" id="MFC3756768.1"/>
    </source>
</evidence>
<dbReference type="Pfam" id="PF12833">
    <property type="entry name" value="HTH_18"/>
    <property type="match status" value="1"/>
</dbReference>
<dbReference type="Gene3D" id="1.10.10.60">
    <property type="entry name" value="Homeodomain-like"/>
    <property type="match status" value="1"/>
</dbReference>
<comment type="caution">
    <text evidence="6">The sequence shown here is derived from an EMBL/GenBank/DDBJ whole genome shotgun (WGS) entry which is preliminary data.</text>
</comment>